<evidence type="ECO:0000313" key="9">
    <source>
        <dbReference type="Proteomes" id="UP000293342"/>
    </source>
</evidence>
<evidence type="ECO:0000256" key="4">
    <source>
        <dbReference type="ARBA" id="ARBA00022989"/>
    </source>
</evidence>
<keyword evidence="9" id="KW-1185">Reference proteome</keyword>
<comment type="caution">
    <text evidence="8">The sequence shown here is derived from an EMBL/GenBank/DDBJ whole genome shotgun (WGS) entry which is preliminary data.</text>
</comment>
<evidence type="ECO:0000313" key="8">
    <source>
        <dbReference type="EMBL" id="TCC49904.1"/>
    </source>
</evidence>
<reference evidence="8 9" key="1">
    <citation type="submission" date="2019-02" db="EMBL/GenBank/DDBJ databases">
        <title>Kribbella capetownensis sp. nov. and Kribbella speibonae sp. nov., isolated from soil.</title>
        <authorList>
            <person name="Curtis S.M."/>
            <person name="Norton I."/>
            <person name="Everest G.J."/>
            <person name="Meyers P.R."/>
        </authorList>
    </citation>
    <scope>NUCLEOTIDE SEQUENCE [LARGE SCALE GENOMIC DNA]</scope>
    <source>
        <strain evidence="8 9">YM53</strain>
    </source>
</reference>
<name>A0A4R0JUP6_9ACTN</name>
<dbReference type="InterPro" id="IPR020846">
    <property type="entry name" value="MFS_dom"/>
</dbReference>
<dbReference type="PROSITE" id="PS50850">
    <property type="entry name" value="MFS"/>
    <property type="match status" value="1"/>
</dbReference>
<dbReference type="GO" id="GO:0022857">
    <property type="term" value="F:transmembrane transporter activity"/>
    <property type="evidence" value="ECO:0007669"/>
    <property type="project" value="InterPro"/>
</dbReference>
<feature type="transmembrane region" description="Helical" evidence="6">
    <location>
        <begin position="173"/>
        <end position="191"/>
    </location>
</feature>
<feature type="transmembrane region" description="Helical" evidence="6">
    <location>
        <begin position="344"/>
        <end position="362"/>
    </location>
</feature>
<feature type="transmembrane region" description="Helical" evidence="6">
    <location>
        <begin position="283"/>
        <end position="301"/>
    </location>
</feature>
<feature type="transmembrane region" description="Helical" evidence="6">
    <location>
        <begin position="307"/>
        <end position="332"/>
    </location>
</feature>
<dbReference type="Proteomes" id="UP000293342">
    <property type="component" value="Unassembled WGS sequence"/>
</dbReference>
<dbReference type="InterPro" id="IPR011701">
    <property type="entry name" value="MFS"/>
</dbReference>
<dbReference type="PANTHER" id="PTHR23513:SF17">
    <property type="entry name" value="MEMBRANE PROTEIN"/>
    <property type="match status" value="1"/>
</dbReference>
<feature type="transmembrane region" description="Helical" evidence="6">
    <location>
        <begin position="223"/>
        <end position="245"/>
    </location>
</feature>
<evidence type="ECO:0000256" key="1">
    <source>
        <dbReference type="ARBA" id="ARBA00004651"/>
    </source>
</evidence>
<evidence type="ECO:0000259" key="7">
    <source>
        <dbReference type="PROSITE" id="PS50850"/>
    </source>
</evidence>
<gene>
    <name evidence="8" type="ORF">E0H75_16500</name>
</gene>
<keyword evidence="2" id="KW-1003">Cell membrane</keyword>
<sequence length="401" mass="40185">MALSTPKAAYRDPNVLRWAGGYTASVAGDVVYFLVLAWAVTRSAGAAEVGAVLAVGAVPRAVLMLVGGVVADRFGPRRIVIASDLVRCLLVLSVAVAVFAAGTRLWLLFGLALVFGVVDALFMPAVGALPPRIAEPEELARVQGLRTLAVRISNAAGPLIAAVVLTASGAAGGFAVAGSLFGLSVVLLIGVRVKPLVAQGDPADDGVRAGLSYLRRNKHLSRLVVVIGLSELCFSGPVGIGLVLLVGERNWSAGVLGWALSVFSIGGAVAGVLLTLARRIPRADVTLATSLLLTAVLVAAVGQVSAAVAVVVVAAALGAISGVSMGVANALLQRRTDARYLGRVSSVTAVATVGLSPLLYPLTGLAAAAWGAGAIFLGCGAVCLIAAGAAATTSGPAVRGR</sequence>
<dbReference type="OrthoDB" id="3613552at2"/>
<keyword evidence="4 6" id="KW-1133">Transmembrane helix</keyword>
<dbReference type="InterPro" id="IPR036259">
    <property type="entry name" value="MFS_trans_sf"/>
</dbReference>
<dbReference type="PANTHER" id="PTHR23513">
    <property type="entry name" value="INTEGRAL MEMBRANE EFFLUX PROTEIN-RELATED"/>
    <property type="match status" value="1"/>
</dbReference>
<comment type="subcellular location">
    <subcellularLocation>
        <location evidence="1">Cell membrane</location>
        <topology evidence="1">Multi-pass membrane protein</topology>
    </subcellularLocation>
</comment>
<evidence type="ECO:0000256" key="5">
    <source>
        <dbReference type="ARBA" id="ARBA00023136"/>
    </source>
</evidence>
<accession>A0A4R0JUP6</accession>
<evidence type="ECO:0000256" key="6">
    <source>
        <dbReference type="SAM" id="Phobius"/>
    </source>
</evidence>
<dbReference type="AlphaFoldDB" id="A0A4R0JUP6"/>
<keyword evidence="3 6" id="KW-0812">Transmembrane</keyword>
<feature type="domain" description="Major facilitator superfamily (MFS) profile" evidence="7">
    <location>
        <begin position="1"/>
        <end position="398"/>
    </location>
</feature>
<dbReference type="EMBL" id="SJKD01000003">
    <property type="protein sequence ID" value="TCC49904.1"/>
    <property type="molecule type" value="Genomic_DNA"/>
</dbReference>
<feature type="transmembrane region" description="Helical" evidence="6">
    <location>
        <begin position="251"/>
        <end position="276"/>
    </location>
</feature>
<organism evidence="8 9">
    <name type="scientific">Kribbella capetownensis</name>
    <dbReference type="NCBI Taxonomy" id="1572659"/>
    <lineage>
        <taxon>Bacteria</taxon>
        <taxon>Bacillati</taxon>
        <taxon>Actinomycetota</taxon>
        <taxon>Actinomycetes</taxon>
        <taxon>Propionibacteriales</taxon>
        <taxon>Kribbellaceae</taxon>
        <taxon>Kribbella</taxon>
    </lineage>
</organism>
<dbReference type="CDD" id="cd06173">
    <property type="entry name" value="MFS_MefA_like"/>
    <property type="match status" value="1"/>
</dbReference>
<feature type="transmembrane region" description="Helical" evidence="6">
    <location>
        <begin position="79"/>
        <end position="100"/>
    </location>
</feature>
<proteinExistence type="predicted"/>
<dbReference type="SUPFAM" id="SSF103473">
    <property type="entry name" value="MFS general substrate transporter"/>
    <property type="match status" value="1"/>
</dbReference>
<keyword evidence="5 6" id="KW-0472">Membrane</keyword>
<dbReference type="Pfam" id="PF07690">
    <property type="entry name" value="MFS_1"/>
    <property type="match status" value="1"/>
</dbReference>
<dbReference type="RefSeq" id="WP_131514421.1">
    <property type="nucleotide sequence ID" value="NZ_SJKD01000003.1"/>
</dbReference>
<protein>
    <submittedName>
        <fullName evidence="8">MFS transporter</fullName>
    </submittedName>
</protein>
<evidence type="ECO:0000256" key="2">
    <source>
        <dbReference type="ARBA" id="ARBA00022475"/>
    </source>
</evidence>
<feature type="transmembrane region" description="Helical" evidence="6">
    <location>
        <begin position="368"/>
        <end position="391"/>
    </location>
</feature>
<feature type="transmembrane region" description="Helical" evidence="6">
    <location>
        <begin position="106"/>
        <end position="127"/>
    </location>
</feature>
<feature type="transmembrane region" description="Helical" evidence="6">
    <location>
        <begin position="21"/>
        <end position="40"/>
    </location>
</feature>
<evidence type="ECO:0000256" key="3">
    <source>
        <dbReference type="ARBA" id="ARBA00022692"/>
    </source>
</evidence>
<dbReference type="Gene3D" id="1.20.1250.20">
    <property type="entry name" value="MFS general substrate transporter like domains"/>
    <property type="match status" value="1"/>
</dbReference>
<feature type="transmembrane region" description="Helical" evidence="6">
    <location>
        <begin position="46"/>
        <end position="67"/>
    </location>
</feature>
<dbReference type="GO" id="GO:0005886">
    <property type="term" value="C:plasma membrane"/>
    <property type="evidence" value="ECO:0007669"/>
    <property type="project" value="UniProtKB-SubCell"/>
</dbReference>